<accession>A0A0N4VQ38</accession>
<reference evidence="4" key="1">
    <citation type="submission" date="2017-02" db="UniProtKB">
        <authorList>
            <consortium name="WormBaseParasite"/>
        </authorList>
    </citation>
    <scope>IDENTIFICATION</scope>
</reference>
<evidence type="ECO:0000313" key="2">
    <source>
        <dbReference type="EMBL" id="VDD97533.1"/>
    </source>
</evidence>
<name>A0A0N4VQ38_ENTVE</name>
<keyword evidence="3" id="KW-1185">Reference proteome</keyword>
<dbReference type="AlphaFoldDB" id="A0A0N4VQ38"/>
<sequence>MAFFFFPFYTQLKLNLVIRLKITLDNDVGDEDDDGGDDDGTAPNSGVRITRPQALLLQPYSALNVQDSSKFSRLSGYLYCLCCLQTLPISAFVGQQ</sequence>
<feature type="region of interest" description="Disordered" evidence="1">
    <location>
        <begin position="28"/>
        <end position="49"/>
    </location>
</feature>
<feature type="compositionally biased region" description="Acidic residues" evidence="1">
    <location>
        <begin position="28"/>
        <end position="40"/>
    </location>
</feature>
<evidence type="ECO:0000313" key="3">
    <source>
        <dbReference type="Proteomes" id="UP000274131"/>
    </source>
</evidence>
<dbReference type="EMBL" id="UXUI01014024">
    <property type="protein sequence ID" value="VDD97533.1"/>
    <property type="molecule type" value="Genomic_DNA"/>
</dbReference>
<reference evidence="2 3" key="2">
    <citation type="submission" date="2018-10" db="EMBL/GenBank/DDBJ databases">
        <authorList>
            <consortium name="Pathogen Informatics"/>
        </authorList>
    </citation>
    <scope>NUCLEOTIDE SEQUENCE [LARGE SCALE GENOMIC DNA]</scope>
</reference>
<evidence type="ECO:0000313" key="4">
    <source>
        <dbReference type="WBParaSite" id="EVEC_0001313001-mRNA-1"/>
    </source>
</evidence>
<evidence type="ECO:0000256" key="1">
    <source>
        <dbReference type="SAM" id="MobiDB-lite"/>
    </source>
</evidence>
<protein>
    <submittedName>
        <fullName evidence="4">Secreted protein</fullName>
    </submittedName>
</protein>
<organism evidence="4">
    <name type="scientific">Enterobius vermicularis</name>
    <name type="common">Human pinworm</name>
    <dbReference type="NCBI Taxonomy" id="51028"/>
    <lineage>
        <taxon>Eukaryota</taxon>
        <taxon>Metazoa</taxon>
        <taxon>Ecdysozoa</taxon>
        <taxon>Nematoda</taxon>
        <taxon>Chromadorea</taxon>
        <taxon>Rhabditida</taxon>
        <taxon>Spirurina</taxon>
        <taxon>Oxyuridomorpha</taxon>
        <taxon>Oxyuroidea</taxon>
        <taxon>Oxyuridae</taxon>
        <taxon>Enterobius</taxon>
    </lineage>
</organism>
<dbReference type="Proteomes" id="UP000274131">
    <property type="component" value="Unassembled WGS sequence"/>
</dbReference>
<gene>
    <name evidence="2" type="ORF">EVEC_LOCUS12284</name>
</gene>
<dbReference type="WBParaSite" id="EVEC_0001313001-mRNA-1">
    <property type="protein sequence ID" value="EVEC_0001313001-mRNA-1"/>
    <property type="gene ID" value="EVEC_0001313001"/>
</dbReference>
<proteinExistence type="predicted"/>